<accession>A0AC35FK29</accession>
<dbReference type="WBParaSite" id="PS1159_v2.g18253.t1">
    <property type="protein sequence ID" value="PS1159_v2.g18253.t1"/>
    <property type="gene ID" value="PS1159_v2.g18253"/>
</dbReference>
<sequence>MVQLLIEMAKWRITKIEIVLGNAMRQFMDFGLMASRYPLLLGYLRILKHNSEFLFKSNESGLLIASTITACMHYLAEIKQCPTSSFNDSKRALIYIAEMIMTIYFDQFQAVFGRNSILVITSLSRFPEIAAIWKQLILSPTTMGVLDLIRRPPEQWLESNVLPLTTIRKFEFLHQNSPELTRPHFREFYKNMIGSNNDGSMKALCLRAFLNPSHVTDFQTMDIRAMNIANLLSSCKSQNESYNFVEFQTCKMAFFFDWLGYDNFSPNLNLPLPIVTSWKALFQICTTNGPLLCSLYEFLILLVQTLYPPLTPIFVKSVTRIFQCLSKNFPVASLLDSTKLEKPLRELFKETFPELIVFFRKPNIPEVIPVIVSPMIEKVARQISVTSVVDPTEAAATTQKQMPEQSKPKKKPKKQQLEAPTLNDDHDFIPEINEAGWHSSLAETIEAHVFLLSDDIKEEFFKLENAIKDGDDGVGEIEDVCDAIIRNHEMLVENDELKNSIADCFLVIFKKFFMTKEFYVPREDEK</sequence>
<evidence type="ECO:0000313" key="1">
    <source>
        <dbReference type="Proteomes" id="UP000887580"/>
    </source>
</evidence>
<proteinExistence type="predicted"/>
<protein>
    <submittedName>
        <fullName evidence="2">Integrator complex subunit 3 N-terminal domain-containing protein</fullName>
    </submittedName>
</protein>
<dbReference type="Proteomes" id="UP000887580">
    <property type="component" value="Unplaced"/>
</dbReference>
<evidence type="ECO:0000313" key="2">
    <source>
        <dbReference type="WBParaSite" id="PS1159_v2.g18253.t1"/>
    </source>
</evidence>
<organism evidence="1 2">
    <name type="scientific">Panagrolaimus sp. PS1159</name>
    <dbReference type="NCBI Taxonomy" id="55785"/>
    <lineage>
        <taxon>Eukaryota</taxon>
        <taxon>Metazoa</taxon>
        <taxon>Ecdysozoa</taxon>
        <taxon>Nematoda</taxon>
        <taxon>Chromadorea</taxon>
        <taxon>Rhabditida</taxon>
        <taxon>Tylenchina</taxon>
        <taxon>Panagrolaimomorpha</taxon>
        <taxon>Panagrolaimoidea</taxon>
        <taxon>Panagrolaimidae</taxon>
        <taxon>Panagrolaimus</taxon>
    </lineage>
</organism>
<name>A0AC35FK29_9BILA</name>
<reference evidence="2" key="1">
    <citation type="submission" date="2022-11" db="UniProtKB">
        <authorList>
            <consortium name="WormBaseParasite"/>
        </authorList>
    </citation>
    <scope>IDENTIFICATION</scope>
</reference>